<sequence length="360" mass="41025">MNSEINYCYPENNATCLKSLRQTKMSILLYLSAGILIVVAVFGNLFVIITVAHFGQLHTPTNLFVLSLAVADFLSGFILPFQFIDVIENCWYFGDAFCPYFKTYFYFLLFVSVLNLVSISFDRYFAVCNPFLYSSYVTNSVAGSCIIFIWLLAFLYTYTFLFHTGGLLVTDWCVGICVFVHYTDWWMVHYTLTFLLPMLLILCLYSVIFVTARRHVKAINCMMKETKSASRIVVIAFIVLCSPFFVFILVRMLFTINSENLGQVRLALTYLSTLNCCIDPIMYALFYPWFRKSLKMMVTLEIFKSSSLTTIHPSIFQPAESEHRVTGGSAGAIPSQHRAQGRNQSRAGCQPTVALMTNIF</sequence>
<dbReference type="PROSITE" id="PS00237">
    <property type="entry name" value="G_PROTEIN_RECEP_F1_1"/>
    <property type="match status" value="1"/>
</dbReference>
<keyword evidence="4 10" id="KW-1133">Transmembrane helix</keyword>
<reference evidence="12" key="3">
    <citation type="submission" date="2025-09" db="UniProtKB">
        <authorList>
            <consortium name="Ensembl"/>
        </authorList>
    </citation>
    <scope>IDENTIFICATION</scope>
</reference>
<evidence type="ECO:0000256" key="10">
    <source>
        <dbReference type="SAM" id="Phobius"/>
    </source>
</evidence>
<feature type="transmembrane region" description="Helical" evidence="10">
    <location>
        <begin position="266"/>
        <end position="287"/>
    </location>
</feature>
<dbReference type="PANTHER" id="PTHR24249:SF381">
    <property type="entry name" value="TRACE AMINE ASSOCIATED RECEPTOR 19P-RELATED"/>
    <property type="match status" value="1"/>
</dbReference>
<dbReference type="PROSITE" id="PS50262">
    <property type="entry name" value="G_PROTEIN_RECEP_F1_2"/>
    <property type="match status" value="1"/>
</dbReference>
<keyword evidence="13" id="KW-1185">Reference proteome</keyword>
<feature type="transmembrane region" description="Helical" evidence="10">
    <location>
        <begin position="232"/>
        <end position="254"/>
    </location>
</feature>
<protein>
    <recommendedName>
        <fullName evidence="11">G-protein coupled receptors family 1 profile domain-containing protein</fullName>
    </recommendedName>
</protein>
<dbReference type="InterPro" id="IPR000276">
    <property type="entry name" value="GPCR_Rhodpsn"/>
</dbReference>
<name>A0A8C4X3W3_ERPCA</name>
<feature type="domain" description="G-protein coupled receptors family 1 profile" evidence="11">
    <location>
        <begin position="43"/>
        <end position="283"/>
    </location>
</feature>
<keyword evidence="3 9" id="KW-0812">Transmembrane</keyword>
<keyword evidence="7 9" id="KW-0675">Receptor</keyword>
<evidence type="ECO:0000259" key="11">
    <source>
        <dbReference type="PROSITE" id="PS50262"/>
    </source>
</evidence>
<keyword evidence="6 10" id="KW-0472">Membrane</keyword>
<dbReference type="PRINTS" id="PR00237">
    <property type="entry name" value="GPCRRHODOPSN"/>
</dbReference>
<evidence type="ECO:0000256" key="6">
    <source>
        <dbReference type="ARBA" id="ARBA00023136"/>
    </source>
</evidence>
<dbReference type="SUPFAM" id="SSF81321">
    <property type="entry name" value="Family A G protein-coupled receptor-like"/>
    <property type="match status" value="1"/>
</dbReference>
<feature type="transmembrane region" description="Helical" evidence="10">
    <location>
        <begin position="63"/>
        <end position="84"/>
    </location>
</feature>
<dbReference type="InterPro" id="IPR017452">
    <property type="entry name" value="GPCR_Rhodpsn_7TM"/>
</dbReference>
<evidence type="ECO:0000256" key="7">
    <source>
        <dbReference type="ARBA" id="ARBA00023170"/>
    </source>
</evidence>
<dbReference type="GO" id="GO:0001594">
    <property type="term" value="F:trace-amine receptor activity"/>
    <property type="evidence" value="ECO:0007669"/>
    <property type="project" value="TreeGrafter"/>
</dbReference>
<feature type="transmembrane region" description="Helical" evidence="10">
    <location>
        <begin position="133"/>
        <end position="153"/>
    </location>
</feature>
<dbReference type="Gene3D" id="1.20.1070.10">
    <property type="entry name" value="Rhodopsin 7-helix transmembrane proteins"/>
    <property type="match status" value="1"/>
</dbReference>
<comment type="similarity">
    <text evidence="9">Belongs to the G-protein coupled receptor 1 family.</text>
</comment>
<evidence type="ECO:0000256" key="3">
    <source>
        <dbReference type="ARBA" id="ARBA00022692"/>
    </source>
</evidence>
<evidence type="ECO:0000313" key="12">
    <source>
        <dbReference type="Ensembl" id="ENSECRP00000002886.1"/>
    </source>
</evidence>
<dbReference type="AlphaFoldDB" id="A0A8C4X3W3"/>
<dbReference type="Pfam" id="PF00001">
    <property type="entry name" value="7tm_1"/>
    <property type="match status" value="1"/>
</dbReference>
<keyword evidence="5 9" id="KW-0297">G-protein coupled receptor</keyword>
<evidence type="ECO:0000313" key="13">
    <source>
        <dbReference type="Proteomes" id="UP000694620"/>
    </source>
</evidence>
<evidence type="ECO:0000256" key="8">
    <source>
        <dbReference type="ARBA" id="ARBA00023224"/>
    </source>
</evidence>
<dbReference type="Ensembl" id="ENSECRT00000002934.1">
    <property type="protein sequence ID" value="ENSECRP00000002886.1"/>
    <property type="gene ID" value="ENSECRG00000001978.1"/>
</dbReference>
<dbReference type="GO" id="GO:0005886">
    <property type="term" value="C:plasma membrane"/>
    <property type="evidence" value="ECO:0007669"/>
    <property type="project" value="UniProtKB-SubCell"/>
</dbReference>
<feature type="transmembrane region" description="Helical" evidence="10">
    <location>
        <begin position="188"/>
        <end position="211"/>
    </location>
</feature>
<comment type="subcellular location">
    <subcellularLocation>
        <location evidence="1">Cell membrane</location>
        <topology evidence="1">Multi-pass membrane protein</topology>
    </subcellularLocation>
</comment>
<reference evidence="12" key="2">
    <citation type="submission" date="2025-08" db="UniProtKB">
        <authorList>
            <consortium name="Ensembl"/>
        </authorList>
    </citation>
    <scope>IDENTIFICATION</scope>
</reference>
<dbReference type="InterPro" id="IPR050569">
    <property type="entry name" value="TAAR"/>
</dbReference>
<dbReference type="PANTHER" id="PTHR24249">
    <property type="entry name" value="HISTAMINE RECEPTOR-RELATED G-PROTEIN COUPLED RECEPTOR"/>
    <property type="match status" value="1"/>
</dbReference>
<evidence type="ECO:0000256" key="5">
    <source>
        <dbReference type="ARBA" id="ARBA00023040"/>
    </source>
</evidence>
<keyword evidence="2" id="KW-1003">Cell membrane</keyword>
<evidence type="ECO:0000256" key="2">
    <source>
        <dbReference type="ARBA" id="ARBA00022475"/>
    </source>
</evidence>
<dbReference type="Proteomes" id="UP000694620">
    <property type="component" value="Chromosome 3"/>
</dbReference>
<keyword evidence="8 9" id="KW-0807">Transducer</keyword>
<dbReference type="GeneTree" id="ENSGT01120000271932"/>
<organism evidence="12 13">
    <name type="scientific">Erpetoichthys calabaricus</name>
    <name type="common">Rope fish</name>
    <name type="synonym">Calamoichthys calabaricus</name>
    <dbReference type="NCBI Taxonomy" id="27687"/>
    <lineage>
        <taxon>Eukaryota</taxon>
        <taxon>Metazoa</taxon>
        <taxon>Chordata</taxon>
        <taxon>Craniata</taxon>
        <taxon>Vertebrata</taxon>
        <taxon>Euteleostomi</taxon>
        <taxon>Actinopterygii</taxon>
        <taxon>Polypteriformes</taxon>
        <taxon>Polypteridae</taxon>
        <taxon>Erpetoichthys</taxon>
    </lineage>
</organism>
<evidence type="ECO:0000256" key="4">
    <source>
        <dbReference type="ARBA" id="ARBA00022989"/>
    </source>
</evidence>
<proteinExistence type="inferred from homology"/>
<feature type="transmembrane region" description="Helical" evidence="10">
    <location>
        <begin position="104"/>
        <end position="121"/>
    </location>
</feature>
<evidence type="ECO:0000256" key="9">
    <source>
        <dbReference type="RuleBase" id="RU000688"/>
    </source>
</evidence>
<feature type="transmembrane region" description="Helical" evidence="10">
    <location>
        <begin position="27"/>
        <end position="51"/>
    </location>
</feature>
<evidence type="ECO:0000256" key="1">
    <source>
        <dbReference type="ARBA" id="ARBA00004651"/>
    </source>
</evidence>
<reference evidence="12" key="1">
    <citation type="submission" date="2021-06" db="EMBL/GenBank/DDBJ databases">
        <authorList>
            <consortium name="Wellcome Sanger Institute Data Sharing"/>
        </authorList>
    </citation>
    <scope>NUCLEOTIDE SEQUENCE [LARGE SCALE GENOMIC DNA]</scope>
</reference>
<accession>A0A8C4X3W3</accession>